<name>A0A2T5EG32_VIBSP</name>
<keyword evidence="1" id="KW-0732">Signal</keyword>
<feature type="chain" id="PRO_5015787425" evidence="1">
    <location>
        <begin position="26"/>
        <end position="117"/>
    </location>
</feature>
<protein>
    <submittedName>
        <fullName evidence="2">Uncharacterized protein</fullName>
    </submittedName>
</protein>
<evidence type="ECO:0000313" key="2">
    <source>
        <dbReference type="EMBL" id="PTP18382.1"/>
    </source>
</evidence>
<sequence>MLTMERYMNKWMLLLSLFSAVSYSASNFSSEGITAPDFNSPDFKPPEVSRQEQNNIVCESVVCKSTSARPSVPVVGEVPDRELNQTIETLASAIYIVGEIGVAENLSTPEYEKFFEN</sequence>
<reference evidence="2 3" key="1">
    <citation type="submission" date="2017-11" db="EMBL/GenBank/DDBJ databases">
        <title>Population delineation of vibrios coincides with oyster pathogenicity.</title>
        <authorList>
            <person name="Bruto M."/>
            <person name="Labreuche Y."/>
            <person name="James A."/>
            <person name="Piel D."/>
            <person name="Chenivesse S."/>
            <person name="Petton B."/>
            <person name="Polz M.F."/>
            <person name="Le Roux F."/>
        </authorList>
    </citation>
    <scope>NUCLEOTIDE SEQUENCE [LARGE SCALE GENOMIC DNA]</scope>
    <source>
        <strain evidence="2 3">1F_55</strain>
    </source>
</reference>
<evidence type="ECO:0000256" key="1">
    <source>
        <dbReference type="SAM" id="SignalP"/>
    </source>
</evidence>
<proteinExistence type="predicted"/>
<evidence type="ECO:0000313" key="3">
    <source>
        <dbReference type="Proteomes" id="UP000244080"/>
    </source>
</evidence>
<dbReference type="EMBL" id="PIGA01000020">
    <property type="protein sequence ID" value="PTP18382.1"/>
    <property type="molecule type" value="Genomic_DNA"/>
</dbReference>
<accession>A0A2T5EG32</accession>
<gene>
    <name evidence="2" type="ORF">CWO36_13650</name>
</gene>
<feature type="signal peptide" evidence="1">
    <location>
        <begin position="1"/>
        <end position="25"/>
    </location>
</feature>
<organism evidence="2 3">
    <name type="scientific">Vibrio splendidus</name>
    <dbReference type="NCBI Taxonomy" id="29497"/>
    <lineage>
        <taxon>Bacteria</taxon>
        <taxon>Pseudomonadati</taxon>
        <taxon>Pseudomonadota</taxon>
        <taxon>Gammaproteobacteria</taxon>
        <taxon>Vibrionales</taxon>
        <taxon>Vibrionaceae</taxon>
        <taxon>Vibrio</taxon>
    </lineage>
</organism>
<dbReference type="Proteomes" id="UP000244080">
    <property type="component" value="Unassembled WGS sequence"/>
</dbReference>
<dbReference type="AlphaFoldDB" id="A0A2T5EG32"/>
<comment type="caution">
    <text evidence="2">The sequence shown here is derived from an EMBL/GenBank/DDBJ whole genome shotgun (WGS) entry which is preliminary data.</text>
</comment>
<dbReference type="RefSeq" id="WP_017087181.1">
    <property type="nucleotide sequence ID" value="NZ_CAWNZY010000030.1"/>
</dbReference>